<dbReference type="GO" id="GO:0004803">
    <property type="term" value="F:transposase activity"/>
    <property type="evidence" value="ECO:0007669"/>
    <property type="project" value="InterPro"/>
</dbReference>
<sequence>MDVFEERCAGVDLGKIECKVCIRVPGKGKRSRREVRTFSTMCDGLLELRDWLLENEITRVGMEATTSYWKPLYYLLDATEGIEPWLLNAQHIKTVPGRKTDVRDCEWICRLIEHGLVRPSFVPPRDIRQLRDLTRYRTETVRDRARDVYRLAMFLEDAGIKLSAVVSDNTGRSARSMLDALVAGERDPQVLAGMALGRMLEKVPLLNRALTNSFTDHHAFMVAAMLRAIDQADARIAQLSQEIARQLQPLQRQAELLTTIPGVSLVLAQVIIAEIGVDMSRFATAGHLASWAGMCPGNNESAGKRMSGRTRHGDTWLKTALYMAGSSAARMKTTYLGAQFRRLVPHRGVKRATVAVGHSILVAAWHILHDDVPYRDLGADHFTSRLGRERQTRRLLAQLAALGHDVTIAPRQDTA</sequence>
<dbReference type="OrthoDB" id="9815354at2"/>
<dbReference type="PANTHER" id="PTHR33055:SF15">
    <property type="entry name" value="TRANSPOSASE-RELATED"/>
    <property type="match status" value="1"/>
</dbReference>
<dbReference type="InterPro" id="IPR002525">
    <property type="entry name" value="Transp_IS110-like_N"/>
</dbReference>
<dbReference type="PANTHER" id="PTHR33055">
    <property type="entry name" value="TRANSPOSASE FOR INSERTION SEQUENCE ELEMENT IS1111A"/>
    <property type="match status" value="1"/>
</dbReference>
<dbReference type="GO" id="GO:0006313">
    <property type="term" value="P:DNA transposition"/>
    <property type="evidence" value="ECO:0007669"/>
    <property type="project" value="InterPro"/>
</dbReference>
<name>K4QZ39_STRDJ</name>
<dbReference type="PATRIC" id="fig|1214101.3.peg.1292"/>
<dbReference type="RefSeq" id="WP_015656051.1">
    <property type="nucleotide sequence ID" value="NC_020504.1"/>
</dbReference>
<accession>K4QZ39</accession>
<dbReference type="KEGG" id="sdv:BN159_1275"/>
<feature type="domain" description="Transposase IS110-like N-terminal" evidence="1">
    <location>
        <begin position="9"/>
        <end position="157"/>
    </location>
</feature>
<feature type="domain" description="Transposase IS116/IS110/IS902 C-terminal" evidence="2">
    <location>
        <begin position="254"/>
        <end position="332"/>
    </location>
</feature>
<evidence type="ECO:0000259" key="2">
    <source>
        <dbReference type="Pfam" id="PF02371"/>
    </source>
</evidence>
<proteinExistence type="predicted"/>
<dbReference type="EMBL" id="HE971709">
    <property type="protein sequence ID" value="CCK25654.1"/>
    <property type="molecule type" value="Genomic_DNA"/>
</dbReference>
<protein>
    <submittedName>
        <fullName evidence="3">Transposase IS116/IS110/IS902 family protein</fullName>
    </submittedName>
</protein>
<dbReference type="AlphaFoldDB" id="K4QZ39"/>
<keyword evidence="4" id="KW-1185">Reference proteome</keyword>
<gene>
    <name evidence="3" type="ORF">BN159_1275</name>
</gene>
<dbReference type="eggNOG" id="COG3547">
    <property type="taxonomic scope" value="Bacteria"/>
</dbReference>
<dbReference type="Pfam" id="PF01548">
    <property type="entry name" value="DEDD_Tnp_IS110"/>
    <property type="match status" value="1"/>
</dbReference>
<dbReference type="NCBIfam" id="NF033542">
    <property type="entry name" value="transpos_IS110"/>
    <property type="match status" value="1"/>
</dbReference>
<dbReference type="InterPro" id="IPR047650">
    <property type="entry name" value="Transpos_IS110"/>
</dbReference>
<dbReference type="STRING" id="1214101.BN159_1275"/>
<dbReference type="HOGENOM" id="CLU_036902_11_0_11"/>
<dbReference type="GO" id="GO:0003677">
    <property type="term" value="F:DNA binding"/>
    <property type="evidence" value="ECO:0007669"/>
    <property type="project" value="InterPro"/>
</dbReference>
<dbReference type="InterPro" id="IPR003346">
    <property type="entry name" value="Transposase_20"/>
</dbReference>
<evidence type="ECO:0000259" key="1">
    <source>
        <dbReference type="Pfam" id="PF01548"/>
    </source>
</evidence>
<organism evidence="3 4">
    <name type="scientific">Streptomyces davaonensis (strain DSM 101723 / JCM 4913 / KCC S-0913 / 768)</name>
    <dbReference type="NCBI Taxonomy" id="1214101"/>
    <lineage>
        <taxon>Bacteria</taxon>
        <taxon>Bacillati</taxon>
        <taxon>Actinomycetota</taxon>
        <taxon>Actinomycetes</taxon>
        <taxon>Kitasatosporales</taxon>
        <taxon>Streptomycetaceae</taxon>
        <taxon>Streptomyces</taxon>
    </lineage>
</organism>
<evidence type="ECO:0000313" key="3">
    <source>
        <dbReference type="EMBL" id="CCK25654.1"/>
    </source>
</evidence>
<dbReference type="Pfam" id="PF02371">
    <property type="entry name" value="Transposase_20"/>
    <property type="match status" value="1"/>
</dbReference>
<evidence type="ECO:0000313" key="4">
    <source>
        <dbReference type="Proteomes" id="UP000008043"/>
    </source>
</evidence>
<dbReference type="Proteomes" id="UP000008043">
    <property type="component" value="Chromosome"/>
</dbReference>
<reference evidence="3 4" key="1">
    <citation type="journal article" date="2012" name="J. Bacteriol.">
        <title>Genome sequence of the bacterium Streptomyces davawensis JCM 4913 and heterologous production of the unique antibiotic roseoflavin.</title>
        <authorList>
            <person name="Jankowitsch F."/>
            <person name="Schwarz J."/>
            <person name="Ruckert C."/>
            <person name="Gust B."/>
            <person name="Szczepanowski R."/>
            <person name="Blom J."/>
            <person name="Pelzer S."/>
            <person name="Kalinowski J."/>
            <person name="Mack M."/>
        </authorList>
    </citation>
    <scope>NUCLEOTIDE SEQUENCE [LARGE SCALE GENOMIC DNA]</scope>
    <source>
        <strain evidence="4">DSM 101723 / JCM 4913 / KCC S-0913 / 768</strain>
    </source>
</reference>